<gene>
    <name evidence="7" type="ORF">FIBRA_08096</name>
</gene>
<dbReference type="STRING" id="599839.J4GW72"/>
<dbReference type="GO" id="GO:0005524">
    <property type="term" value="F:ATP binding"/>
    <property type="evidence" value="ECO:0007669"/>
    <property type="project" value="UniProtKB-UniRule"/>
</dbReference>
<keyword evidence="8" id="KW-1185">Reference proteome</keyword>
<feature type="compositionally biased region" description="Basic and acidic residues" evidence="5">
    <location>
        <begin position="323"/>
        <end position="346"/>
    </location>
</feature>
<comment type="similarity">
    <text evidence="4">Belongs to the protein kinase superfamily.</text>
</comment>
<dbReference type="AlphaFoldDB" id="J4GW72"/>
<dbReference type="SMART" id="SM00220">
    <property type="entry name" value="S_TKc"/>
    <property type="match status" value="1"/>
</dbReference>
<dbReference type="OrthoDB" id="541276at2759"/>
<dbReference type="HOGENOM" id="CLU_000288_172_5_1"/>
<keyword evidence="4" id="KW-0418">Kinase</keyword>
<dbReference type="InterPro" id="IPR017441">
    <property type="entry name" value="Protein_kinase_ATP_BS"/>
</dbReference>
<dbReference type="Pfam" id="PF00069">
    <property type="entry name" value="Pkinase"/>
    <property type="match status" value="1"/>
</dbReference>
<keyword evidence="2 3" id="KW-0067">ATP-binding</keyword>
<dbReference type="PANTHER" id="PTHR24346:SF30">
    <property type="entry name" value="MATERNAL EMBRYONIC LEUCINE ZIPPER KINASE"/>
    <property type="match status" value="1"/>
</dbReference>
<dbReference type="PANTHER" id="PTHR24346">
    <property type="entry name" value="MAP/MICROTUBULE AFFINITY-REGULATING KINASE"/>
    <property type="match status" value="1"/>
</dbReference>
<evidence type="ECO:0000256" key="4">
    <source>
        <dbReference type="RuleBase" id="RU000304"/>
    </source>
</evidence>
<dbReference type="GO" id="GO:0005737">
    <property type="term" value="C:cytoplasm"/>
    <property type="evidence" value="ECO:0007669"/>
    <property type="project" value="TreeGrafter"/>
</dbReference>
<protein>
    <recommendedName>
        <fullName evidence="6">Protein kinase domain-containing protein</fullName>
    </recommendedName>
</protein>
<feature type="domain" description="Protein kinase" evidence="6">
    <location>
        <begin position="21"/>
        <end position="290"/>
    </location>
</feature>
<dbReference type="EMBL" id="HE797210">
    <property type="protein sequence ID" value="CCM05860.1"/>
    <property type="molecule type" value="Genomic_DNA"/>
</dbReference>
<accession>J4GW72</accession>
<proteinExistence type="inferred from homology"/>
<dbReference type="RefSeq" id="XP_012185143.1">
    <property type="nucleotide sequence ID" value="XM_012329753.1"/>
</dbReference>
<keyword evidence="4" id="KW-0808">Transferase</keyword>
<dbReference type="GeneID" id="24100771"/>
<feature type="binding site" evidence="3">
    <location>
        <position position="58"/>
    </location>
    <ligand>
        <name>ATP</name>
        <dbReference type="ChEBI" id="CHEBI:30616"/>
    </ligand>
</feature>
<dbReference type="Gene3D" id="1.10.510.10">
    <property type="entry name" value="Transferase(Phosphotransferase) domain 1"/>
    <property type="match status" value="1"/>
</dbReference>
<evidence type="ECO:0000256" key="2">
    <source>
        <dbReference type="ARBA" id="ARBA00022840"/>
    </source>
</evidence>
<dbReference type="InterPro" id="IPR008271">
    <property type="entry name" value="Ser/Thr_kinase_AS"/>
</dbReference>
<feature type="region of interest" description="Disordered" evidence="5">
    <location>
        <begin position="301"/>
        <end position="352"/>
    </location>
</feature>
<evidence type="ECO:0000256" key="3">
    <source>
        <dbReference type="PROSITE-ProRule" id="PRU10141"/>
    </source>
</evidence>
<dbReference type="InParanoid" id="J4GW72"/>
<dbReference type="PROSITE" id="PS00107">
    <property type="entry name" value="PROTEIN_KINASE_ATP"/>
    <property type="match status" value="1"/>
</dbReference>
<evidence type="ECO:0000256" key="1">
    <source>
        <dbReference type="ARBA" id="ARBA00022741"/>
    </source>
</evidence>
<evidence type="ECO:0000256" key="5">
    <source>
        <dbReference type="SAM" id="MobiDB-lite"/>
    </source>
</evidence>
<evidence type="ECO:0000313" key="8">
    <source>
        <dbReference type="Proteomes" id="UP000006352"/>
    </source>
</evidence>
<sequence>MAHRSSLIPDLAGHTIDNGRLLITSTLGSGSNGVVFLAIDTTSSEENPLQYAVKCIIKPEKGSPRHDRQRLEISNHLKASYHPNVLTLHCVLEDCFFLYLVMDYCPRGDFFKFLLDGGIAYGDDDLVKGLFLQIIDAVDACHELGIFHRDIKPENILCSEDGTQVYLSDFGLSTRRPYSGTYGAGSSHYMSPECIERDDHTQAYSTRSNDVWALGVVLTAMISGHNPWRRATLDDKCYCAFINNQNFLLQTLPISPGVNLILRRIFCSDPSNRIELPILRLTVCQTHNFFAKREAGFIRSPIRTPGSSGSRANVLQWHGRGSRRSDNSHVAEESRERDNYDEHNEHVQQAPEIRAVPRSYPSDVSIWDTESFGPATPELYPQHALPLATEFPHKNLGAHDLANRKRSGSSSSIKFFRRVAEKLYLC</sequence>
<dbReference type="FunCoup" id="J4GW72">
    <property type="interactions" value="241"/>
</dbReference>
<dbReference type="InterPro" id="IPR000719">
    <property type="entry name" value="Prot_kinase_dom"/>
</dbReference>
<dbReference type="SUPFAM" id="SSF56112">
    <property type="entry name" value="Protein kinase-like (PK-like)"/>
    <property type="match status" value="1"/>
</dbReference>
<dbReference type="InterPro" id="IPR011009">
    <property type="entry name" value="Kinase-like_dom_sf"/>
</dbReference>
<evidence type="ECO:0000259" key="6">
    <source>
        <dbReference type="PROSITE" id="PS50011"/>
    </source>
</evidence>
<organism evidence="7 8">
    <name type="scientific">Fibroporia radiculosa</name>
    <dbReference type="NCBI Taxonomy" id="599839"/>
    <lineage>
        <taxon>Eukaryota</taxon>
        <taxon>Fungi</taxon>
        <taxon>Dikarya</taxon>
        <taxon>Basidiomycota</taxon>
        <taxon>Agaricomycotina</taxon>
        <taxon>Agaricomycetes</taxon>
        <taxon>Polyporales</taxon>
        <taxon>Fibroporiaceae</taxon>
        <taxon>Fibroporia</taxon>
    </lineage>
</organism>
<dbReference type="PROSITE" id="PS00108">
    <property type="entry name" value="PROTEIN_KINASE_ST"/>
    <property type="match status" value="1"/>
</dbReference>
<keyword evidence="1 3" id="KW-0547">Nucleotide-binding</keyword>
<dbReference type="Proteomes" id="UP000006352">
    <property type="component" value="Unassembled WGS sequence"/>
</dbReference>
<evidence type="ECO:0000313" key="7">
    <source>
        <dbReference type="EMBL" id="CCM05860.1"/>
    </source>
</evidence>
<keyword evidence="4" id="KW-0723">Serine/threonine-protein kinase</keyword>
<dbReference type="PROSITE" id="PS50011">
    <property type="entry name" value="PROTEIN_KINASE_DOM"/>
    <property type="match status" value="1"/>
</dbReference>
<reference evidence="7 8" key="1">
    <citation type="journal article" date="2012" name="Appl. Environ. Microbiol.">
        <title>Short-read sequencing for genomic analysis of the brown rot fungus Fibroporia radiculosa.</title>
        <authorList>
            <person name="Tang J.D."/>
            <person name="Perkins A.D."/>
            <person name="Sonstegard T.S."/>
            <person name="Schroeder S.G."/>
            <person name="Burgess S.C."/>
            <person name="Diehl S.V."/>
        </authorList>
    </citation>
    <scope>NUCLEOTIDE SEQUENCE [LARGE SCALE GENOMIC DNA]</scope>
    <source>
        <strain evidence="7 8">TFFH 294</strain>
    </source>
</reference>
<dbReference type="GO" id="GO:0004674">
    <property type="term" value="F:protein serine/threonine kinase activity"/>
    <property type="evidence" value="ECO:0007669"/>
    <property type="project" value="UniProtKB-KW"/>
</dbReference>
<name>J4GW72_9APHY</name>
<dbReference type="GO" id="GO:0035556">
    <property type="term" value="P:intracellular signal transduction"/>
    <property type="evidence" value="ECO:0007669"/>
    <property type="project" value="TreeGrafter"/>
</dbReference>